<evidence type="ECO:0008006" key="3">
    <source>
        <dbReference type="Google" id="ProtNLM"/>
    </source>
</evidence>
<comment type="caution">
    <text evidence="1">The sequence shown here is derived from an EMBL/GenBank/DDBJ whole genome shotgun (WGS) entry which is preliminary data.</text>
</comment>
<reference evidence="1 2" key="1">
    <citation type="journal article" date="2015" name="Nature">
        <title>rRNA introns, odd ribosomes, and small enigmatic genomes across a large radiation of phyla.</title>
        <authorList>
            <person name="Brown C.T."/>
            <person name="Hug L.A."/>
            <person name="Thomas B.C."/>
            <person name="Sharon I."/>
            <person name="Castelle C.J."/>
            <person name="Singh A."/>
            <person name="Wilkins M.J."/>
            <person name="Williams K.H."/>
            <person name="Banfield J.F."/>
        </authorList>
    </citation>
    <scope>NUCLEOTIDE SEQUENCE [LARGE SCALE GENOMIC DNA]</scope>
</reference>
<dbReference type="EMBL" id="LBSA01000051">
    <property type="protein sequence ID" value="KKQ07256.1"/>
    <property type="molecule type" value="Genomic_DNA"/>
</dbReference>
<name>A0A0G0HTQ3_9BACT</name>
<sequence length="227" mass="26361">MNIQKSFSGSKTIIYYTSNHEDPKMEQKIIDDMLSKSGNMPIISVSQKPMDLGQNICIGDVGFSYLNCRKQILMAAKLATTEYVITAESDFLYPPEYFNFKPSGDNIYRYENVWIMELSDRKQQNFYRKRSTSDGAQIVKRKFLIDLLEKYLEPYPGWYIKNNNETDPRHSPYHRVPHTLIHGENPCISMKTGNGISLRTAIKEGPENIRKNLPYWGEVNDLINKFL</sequence>
<gene>
    <name evidence="1" type="ORF">US19_C0051G0013</name>
</gene>
<proteinExistence type="predicted"/>
<dbReference type="Proteomes" id="UP000034492">
    <property type="component" value="Unassembled WGS sequence"/>
</dbReference>
<organism evidence="1 2">
    <name type="scientific">Candidatus Daviesbacteria bacterium GW2011_GWB1_36_5</name>
    <dbReference type="NCBI Taxonomy" id="1618426"/>
    <lineage>
        <taxon>Bacteria</taxon>
        <taxon>Candidatus Daviesiibacteriota</taxon>
    </lineage>
</organism>
<evidence type="ECO:0000313" key="2">
    <source>
        <dbReference type="Proteomes" id="UP000034492"/>
    </source>
</evidence>
<protein>
    <recommendedName>
        <fullName evidence="3">Nucleotide-diphospho-sugar transferase domain-containing protein</fullName>
    </recommendedName>
</protein>
<dbReference type="AlphaFoldDB" id="A0A0G0HTQ3"/>
<evidence type="ECO:0000313" key="1">
    <source>
        <dbReference type="EMBL" id="KKQ07256.1"/>
    </source>
</evidence>
<accession>A0A0G0HTQ3</accession>